<evidence type="ECO:0000256" key="1">
    <source>
        <dbReference type="SAM" id="MobiDB-lite"/>
    </source>
</evidence>
<evidence type="ECO:0000313" key="2">
    <source>
        <dbReference type="EMBL" id="KAJ3510760.1"/>
    </source>
</evidence>
<reference evidence="2" key="1">
    <citation type="submission" date="2022-07" db="EMBL/GenBank/DDBJ databases">
        <title>Genome Sequence of Agrocybe chaxingu.</title>
        <authorList>
            <person name="Buettner E."/>
        </authorList>
    </citation>
    <scope>NUCLEOTIDE SEQUENCE</scope>
    <source>
        <strain evidence="2">MP-N11</strain>
    </source>
</reference>
<name>A0A9W8K2U5_9AGAR</name>
<organism evidence="2 3">
    <name type="scientific">Agrocybe chaxingu</name>
    <dbReference type="NCBI Taxonomy" id="84603"/>
    <lineage>
        <taxon>Eukaryota</taxon>
        <taxon>Fungi</taxon>
        <taxon>Dikarya</taxon>
        <taxon>Basidiomycota</taxon>
        <taxon>Agaricomycotina</taxon>
        <taxon>Agaricomycetes</taxon>
        <taxon>Agaricomycetidae</taxon>
        <taxon>Agaricales</taxon>
        <taxon>Agaricineae</taxon>
        <taxon>Strophariaceae</taxon>
        <taxon>Agrocybe</taxon>
    </lineage>
</organism>
<feature type="compositionally biased region" description="Acidic residues" evidence="1">
    <location>
        <begin position="330"/>
        <end position="347"/>
    </location>
</feature>
<comment type="caution">
    <text evidence="2">The sequence shown here is derived from an EMBL/GenBank/DDBJ whole genome shotgun (WGS) entry which is preliminary data.</text>
</comment>
<dbReference type="AlphaFoldDB" id="A0A9W8K2U5"/>
<accession>A0A9W8K2U5</accession>
<protein>
    <recommendedName>
        <fullName evidence="4">F-box domain-containing protein</fullName>
    </recommendedName>
</protein>
<gene>
    <name evidence="2" type="ORF">NLJ89_g4495</name>
</gene>
<dbReference type="Gene3D" id="3.80.10.10">
    <property type="entry name" value="Ribonuclease Inhibitor"/>
    <property type="match status" value="1"/>
</dbReference>
<dbReference type="Proteomes" id="UP001148786">
    <property type="component" value="Unassembled WGS sequence"/>
</dbReference>
<evidence type="ECO:0008006" key="4">
    <source>
        <dbReference type="Google" id="ProtNLM"/>
    </source>
</evidence>
<feature type="region of interest" description="Disordered" evidence="1">
    <location>
        <begin position="330"/>
        <end position="350"/>
    </location>
</feature>
<sequence>MQKPTEQFSRPEVPWNSKDCKANYPDILVPLLKHNGPISSQLTKGRILEIQNDTERSLINPEAEISLVDAQILALQQKRQELIQQATPGWMTLDACKKALAPIRNIPLEIFLEIVLYALPSQSYPTLNHAPISLSHVCRDWRKALLNFPRAWQELFLEVDVSELPVSLYLHFDHDGCRWHEGGVEGFDDIVARFLKGISSLFPRIRHLGLSADQVLDCLRFLTKSEFSTLDSLMLHMNKPTSLADYSSYVMETIDVTGDSYIFAFQKLLNLRKLVLDDPASFHGPGRRMFPWAQLTDLDFGRQISGPGLIRLLKLCPQLRKGSFHLSEEDVESDDELSVDDSDDEEEAKPVHHNLEDLRVYVHDEGIRVNWCFEACRFPGLRLLHLSHDHEFVDVGRGGEVGQDFPPEFSSLQVLSVNGNWSESPEPLQQLFTAAASVTKLAVMVDLDTLSILKMLTYGYCSSTSGQWLEEDLDLYASEQEPQLIMPNLSFLTLVVYAISDNELPEILKWLESMLTSRTTGDQFNLPHHLQKFRLLSRSWDDTVFRKIQSLLDCYSGFDFRVGGMRNLHREAPTTCGEWKVGINHRMSRREVACANQRMGWAVYDINNDPDHSLVQFPGY</sequence>
<evidence type="ECO:0000313" key="3">
    <source>
        <dbReference type="Proteomes" id="UP001148786"/>
    </source>
</evidence>
<dbReference type="InterPro" id="IPR032675">
    <property type="entry name" value="LRR_dom_sf"/>
</dbReference>
<keyword evidence="3" id="KW-1185">Reference proteome</keyword>
<dbReference type="OrthoDB" id="3065712at2759"/>
<dbReference type="EMBL" id="JANKHO010000374">
    <property type="protein sequence ID" value="KAJ3510760.1"/>
    <property type="molecule type" value="Genomic_DNA"/>
</dbReference>
<proteinExistence type="predicted"/>
<dbReference type="SUPFAM" id="SSF52047">
    <property type="entry name" value="RNI-like"/>
    <property type="match status" value="1"/>
</dbReference>